<dbReference type="OrthoDB" id="9906618at2759"/>
<dbReference type="EMBL" id="KZ518401">
    <property type="protein sequence ID" value="PKU29032.1"/>
    <property type="molecule type" value="Genomic_DNA"/>
</dbReference>
<reference evidence="2" key="1">
    <citation type="submission" date="2017-11" db="EMBL/GenBank/DDBJ databases">
        <authorList>
            <person name="Lima N.C."/>
            <person name="Parody-Merino A.M."/>
            <person name="Battley P.F."/>
            <person name="Fidler A.E."/>
            <person name="Prosdocimi F."/>
        </authorList>
    </citation>
    <scope>NUCLEOTIDE SEQUENCE [LARGE SCALE GENOMIC DNA]</scope>
</reference>
<organism evidence="1 2">
    <name type="scientific">Limosa lapponica baueri</name>
    <dbReference type="NCBI Taxonomy" id="1758121"/>
    <lineage>
        <taxon>Eukaryota</taxon>
        <taxon>Metazoa</taxon>
        <taxon>Chordata</taxon>
        <taxon>Craniata</taxon>
        <taxon>Vertebrata</taxon>
        <taxon>Euteleostomi</taxon>
        <taxon>Archelosauria</taxon>
        <taxon>Archosauria</taxon>
        <taxon>Dinosauria</taxon>
        <taxon>Saurischia</taxon>
        <taxon>Theropoda</taxon>
        <taxon>Coelurosauria</taxon>
        <taxon>Aves</taxon>
        <taxon>Neognathae</taxon>
        <taxon>Neoaves</taxon>
        <taxon>Charadriiformes</taxon>
        <taxon>Scolopacidae</taxon>
        <taxon>Limosa</taxon>
    </lineage>
</organism>
<reference evidence="2" key="2">
    <citation type="submission" date="2017-12" db="EMBL/GenBank/DDBJ databases">
        <title>Genome sequence of the Bar-tailed Godwit (Limosa lapponica baueri).</title>
        <authorList>
            <person name="Lima N.C.B."/>
            <person name="Parody-Merino A.M."/>
            <person name="Battley P.F."/>
            <person name="Fidler A.E."/>
            <person name="Prosdocimi F."/>
        </authorList>
    </citation>
    <scope>NUCLEOTIDE SEQUENCE [LARGE SCALE GENOMIC DNA]</scope>
</reference>
<evidence type="ECO:0000313" key="1">
    <source>
        <dbReference type="EMBL" id="PKU29032.1"/>
    </source>
</evidence>
<dbReference type="GO" id="GO:0003964">
    <property type="term" value="F:RNA-directed DNA polymerase activity"/>
    <property type="evidence" value="ECO:0007669"/>
    <property type="project" value="UniProtKB-KW"/>
</dbReference>
<dbReference type="Proteomes" id="UP000233556">
    <property type="component" value="Unassembled WGS sequence"/>
</dbReference>
<protein>
    <submittedName>
        <fullName evidence="1">Rna-directed dna polymerase from mobile element jockey-like</fullName>
    </submittedName>
</protein>
<keyword evidence="1" id="KW-0808">Transferase</keyword>
<proteinExistence type="predicted"/>
<gene>
    <name evidence="1" type="ORF">llap_20664</name>
</gene>
<dbReference type="AlphaFoldDB" id="A0A2I0T5H5"/>
<keyword evidence="2" id="KW-1185">Reference proteome</keyword>
<sequence>MYSHTLSVLIWAGVDDDSLTVSEMASRMRQYDDSLSHPLTVAAVEKLTEKTEKIIEKNEKQFDKLSRMEERSCSSPPWTNVAAVRRRCPPMRLTQRRQNTLRNILWFCICDYGEDMSKWDKKPTSALRA</sequence>
<accession>A0A2I0T5H5</accession>
<evidence type="ECO:0000313" key="2">
    <source>
        <dbReference type="Proteomes" id="UP000233556"/>
    </source>
</evidence>
<name>A0A2I0T5H5_LIMLA</name>
<keyword evidence="1" id="KW-0548">Nucleotidyltransferase</keyword>
<keyword evidence="1" id="KW-0695">RNA-directed DNA polymerase</keyword>